<name>A0ABS4NVJ2_9BACL</name>
<keyword evidence="2" id="KW-1185">Reference proteome</keyword>
<protein>
    <recommendedName>
        <fullName evidence="3">Aldolase</fullName>
    </recommendedName>
</protein>
<proteinExistence type="predicted"/>
<comment type="caution">
    <text evidence="1">The sequence shown here is derived from an EMBL/GenBank/DDBJ whole genome shotgun (WGS) entry which is preliminary data.</text>
</comment>
<reference evidence="1 2" key="1">
    <citation type="submission" date="2021-03" db="EMBL/GenBank/DDBJ databases">
        <title>Genomic Encyclopedia of Type Strains, Phase IV (KMG-IV): sequencing the most valuable type-strain genomes for metagenomic binning, comparative biology and taxonomic classification.</title>
        <authorList>
            <person name="Goeker M."/>
        </authorList>
    </citation>
    <scope>NUCLEOTIDE SEQUENCE [LARGE SCALE GENOMIC DNA]</scope>
    <source>
        <strain evidence="1 2">DSM 101953</strain>
    </source>
</reference>
<organism evidence="1 2">
    <name type="scientific">Paenibacillus silagei</name>
    <dbReference type="NCBI Taxonomy" id="1670801"/>
    <lineage>
        <taxon>Bacteria</taxon>
        <taxon>Bacillati</taxon>
        <taxon>Bacillota</taxon>
        <taxon>Bacilli</taxon>
        <taxon>Bacillales</taxon>
        <taxon>Paenibacillaceae</taxon>
        <taxon>Paenibacillus</taxon>
    </lineage>
</organism>
<sequence>MAGTVQCLGYKAFGLQILSEFALPELPRTDHPGRIGSLSVVEGRLAERWEAIPKITPNLGIAAHEVMFMVKGTAIFSIQNGSTITVSPAAGADPDSIRLFILGSCMGVVLMQKGILALHGSSLVLDNKAYALVGRSGAGKSTLASYLMDQGHLLVSDDVIPVLVHNGHPLAVPGYPQQKLWQQSLDYLGMNSSAYRPLFQRETKFAVPVHDRFQSEPLPLAGIFELSVVQDGPVAVEAISGLDRLHTLYNHTYQKALVDPMGVREWHFGLLASFVNRLPMYRLTRPEQGFSAPQQTEKIMETIMPKVKEMNL</sequence>
<evidence type="ECO:0000313" key="2">
    <source>
        <dbReference type="Proteomes" id="UP000773462"/>
    </source>
</evidence>
<dbReference type="RefSeq" id="WP_036730629.1">
    <property type="nucleotide sequence ID" value="NZ_JAGGLV010000011.1"/>
</dbReference>
<evidence type="ECO:0008006" key="3">
    <source>
        <dbReference type="Google" id="ProtNLM"/>
    </source>
</evidence>
<dbReference type="Gene3D" id="3.40.50.300">
    <property type="entry name" value="P-loop containing nucleotide triphosphate hydrolases"/>
    <property type="match status" value="1"/>
</dbReference>
<accession>A0ABS4NVJ2</accession>
<gene>
    <name evidence="1" type="ORF">J2Z70_003467</name>
</gene>
<evidence type="ECO:0000313" key="1">
    <source>
        <dbReference type="EMBL" id="MBP2113307.1"/>
    </source>
</evidence>
<dbReference type="Proteomes" id="UP000773462">
    <property type="component" value="Unassembled WGS sequence"/>
</dbReference>
<dbReference type="SUPFAM" id="SSF53795">
    <property type="entry name" value="PEP carboxykinase-like"/>
    <property type="match status" value="1"/>
</dbReference>
<dbReference type="InterPro" id="IPR027417">
    <property type="entry name" value="P-loop_NTPase"/>
</dbReference>
<dbReference type="EMBL" id="JAGGLV010000011">
    <property type="protein sequence ID" value="MBP2113307.1"/>
    <property type="molecule type" value="Genomic_DNA"/>
</dbReference>